<keyword evidence="2" id="KW-1185">Reference proteome</keyword>
<dbReference type="SUPFAM" id="SSF52540">
    <property type="entry name" value="P-loop containing nucleoside triphosphate hydrolases"/>
    <property type="match status" value="1"/>
</dbReference>
<evidence type="ECO:0000313" key="1">
    <source>
        <dbReference type="EMBL" id="QQN55683.1"/>
    </source>
</evidence>
<name>A0A7T7UT13_9FIRM</name>
<accession>A0A7T7UT13</accession>
<protein>
    <submittedName>
        <fullName evidence="1">Uncharacterized protein</fullName>
    </submittedName>
</protein>
<dbReference type="RefSeq" id="WP_200225757.1">
    <property type="nucleotide sequence ID" value="NZ_CP067016.1"/>
</dbReference>
<organism evidence="1 2">
    <name type="scientific">Anaerococcus obesiensis</name>
    <dbReference type="NCBI Taxonomy" id="1287640"/>
    <lineage>
        <taxon>Bacteria</taxon>
        <taxon>Bacillati</taxon>
        <taxon>Bacillota</taxon>
        <taxon>Tissierellia</taxon>
        <taxon>Tissierellales</taxon>
        <taxon>Peptoniphilaceae</taxon>
        <taxon>Anaerococcus</taxon>
    </lineage>
</organism>
<dbReference type="EMBL" id="CP067016">
    <property type="protein sequence ID" value="QQN55683.1"/>
    <property type="molecule type" value="Genomic_DNA"/>
</dbReference>
<reference evidence="1 2" key="1">
    <citation type="submission" date="2020-12" db="EMBL/GenBank/DDBJ databases">
        <title>FDA dAtabase for Regulatory Grade micrObial Sequences (FDA-ARGOS): Supporting development and validation of Infectious Disease Dx tests.</title>
        <authorList>
            <person name="Sproer C."/>
            <person name="Gronow S."/>
            <person name="Severitt S."/>
            <person name="Schroder I."/>
            <person name="Tallon L."/>
            <person name="Sadzewicz L."/>
            <person name="Zhao X."/>
            <person name="Boylan J."/>
            <person name="Ott S."/>
            <person name="Bowen H."/>
            <person name="Vavikolanu K."/>
            <person name="Mehta A."/>
            <person name="Aluvathingal J."/>
            <person name="Nadendla S."/>
            <person name="Lowell S."/>
            <person name="Myers T."/>
            <person name="Yan Y."/>
            <person name="Sichtig H."/>
        </authorList>
    </citation>
    <scope>NUCLEOTIDE SEQUENCE [LARGE SCALE GENOMIC DNA]</scope>
    <source>
        <strain evidence="1 2">FDAARGOS_989</strain>
    </source>
</reference>
<sequence length="101" mass="11745">MKVRPKVKRIVGLTGTPSSNGLMDLWAEFRLLDMGERLGRFIGQYREIYFKPDKRNGPIIYSYKPLPFAEDAIYEKISDITVSMKAEDYLKMPKKINNEVL</sequence>
<dbReference type="InterPro" id="IPR027417">
    <property type="entry name" value="P-loop_NTPase"/>
</dbReference>
<gene>
    <name evidence="1" type="ORF">I6H46_07345</name>
</gene>
<evidence type="ECO:0000313" key="2">
    <source>
        <dbReference type="Proteomes" id="UP000595871"/>
    </source>
</evidence>
<proteinExistence type="predicted"/>
<dbReference type="AlphaFoldDB" id="A0A7T7UT13"/>
<dbReference type="KEGG" id="aob:I6H46_07345"/>
<dbReference type="Proteomes" id="UP000595871">
    <property type="component" value="Chromosome"/>
</dbReference>